<keyword evidence="1" id="KW-0175">Coiled coil</keyword>
<dbReference type="Proteomes" id="UP000182693">
    <property type="component" value="Unassembled WGS sequence"/>
</dbReference>
<sequence length="81" mass="9533">MTPEKEPTIQKIEVVTETTEEERRLKDKKATVGQLKFYEQEIAEIRSSMEEARHKGLSTKDLEKRLEDLKELKEKTKEELG</sequence>
<feature type="coiled-coil region" evidence="1">
    <location>
        <begin position="35"/>
        <end position="79"/>
    </location>
</feature>
<evidence type="ECO:0000313" key="3">
    <source>
        <dbReference type="Proteomes" id="UP000182693"/>
    </source>
</evidence>
<reference evidence="2 3" key="1">
    <citation type="journal article" date="2016" name="Environ. Microbiol.">
        <title>Genomic resolution of a cold subsurface aquifer community provides metabolic insights for novel microbes adapted to high CO concentrations.</title>
        <authorList>
            <person name="Probst A.J."/>
            <person name="Castelle C.J."/>
            <person name="Singh A."/>
            <person name="Brown C.T."/>
            <person name="Anantharaman K."/>
            <person name="Sharon I."/>
            <person name="Hug L.A."/>
            <person name="Burstein D."/>
            <person name="Emerson J.B."/>
            <person name="Thomas B.C."/>
            <person name="Banfield J.F."/>
        </authorList>
    </citation>
    <scope>NUCLEOTIDE SEQUENCE [LARGE SCALE GENOMIC DNA]</scope>
    <source>
        <strain evidence="2">CG1_02_39_135</strain>
    </source>
</reference>
<proteinExistence type="predicted"/>
<evidence type="ECO:0000256" key="1">
    <source>
        <dbReference type="SAM" id="Coils"/>
    </source>
</evidence>
<dbReference type="STRING" id="1805425.AUJ30_01520"/>
<comment type="caution">
    <text evidence="2">The sequence shown here is derived from an EMBL/GenBank/DDBJ whole genome shotgun (WGS) entry which is preliminary data.</text>
</comment>
<accession>A0A1J4Y2Z2</accession>
<dbReference type="EMBL" id="MNWX01000027">
    <property type="protein sequence ID" value="OIO65125.1"/>
    <property type="molecule type" value="Genomic_DNA"/>
</dbReference>
<name>A0A1J4Y2Z2_9BACT</name>
<dbReference type="AlphaFoldDB" id="A0A1J4Y2Z2"/>
<evidence type="ECO:0000313" key="2">
    <source>
        <dbReference type="EMBL" id="OIO65125.1"/>
    </source>
</evidence>
<protein>
    <submittedName>
        <fullName evidence="2">Uncharacterized protein</fullName>
    </submittedName>
</protein>
<gene>
    <name evidence="2" type="ORF">AUJ30_01520</name>
</gene>
<organism evidence="2 3">
    <name type="scientific">Candidatus Wolfebacteria bacterium CG1_02_39_135</name>
    <dbReference type="NCBI Taxonomy" id="1805425"/>
    <lineage>
        <taxon>Bacteria</taxon>
        <taxon>Candidatus Wolfeibacteriota</taxon>
    </lineage>
</organism>